<dbReference type="EMBL" id="CAJJDO010000163">
    <property type="protein sequence ID" value="CAD8211387.1"/>
    <property type="molecule type" value="Genomic_DNA"/>
</dbReference>
<feature type="coiled-coil region" evidence="1">
    <location>
        <begin position="242"/>
        <end position="287"/>
    </location>
</feature>
<evidence type="ECO:0000313" key="2">
    <source>
        <dbReference type="EMBL" id="CAD8211387.1"/>
    </source>
</evidence>
<protein>
    <submittedName>
        <fullName evidence="2">Uncharacterized protein</fullName>
    </submittedName>
</protein>
<comment type="caution">
    <text evidence="2">The sequence shown here is derived from an EMBL/GenBank/DDBJ whole genome shotgun (WGS) entry which is preliminary data.</text>
</comment>
<accession>A0A8S1YET2</accession>
<proteinExistence type="predicted"/>
<keyword evidence="3" id="KW-1185">Reference proteome</keyword>
<dbReference type="AlphaFoldDB" id="A0A8S1YET2"/>
<evidence type="ECO:0000313" key="3">
    <source>
        <dbReference type="Proteomes" id="UP000689195"/>
    </source>
</evidence>
<dbReference type="Proteomes" id="UP000689195">
    <property type="component" value="Unassembled WGS sequence"/>
</dbReference>
<name>A0A8S1YET2_9CILI</name>
<feature type="coiled-coil region" evidence="1">
    <location>
        <begin position="88"/>
        <end position="217"/>
    </location>
</feature>
<reference evidence="2" key="1">
    <citation type="submission" date="2021-01" db="EMBL/GenBank/DDBJ databases">
        <authorList>
            <consortium name="Genoscope - CEA"/>
            <person name="William W."/>
        </authorList>
    </citation>
    <scope>NUCLEOTIDE SEQUENCE</scope>
</reference>
<gene>
    <name evidence="2" type="ORF">PPENT_87.1.T1630057</name>
</gene>
<sequence length="590" mass="70581">MFSVFHTCKSKTSSFDNTKLRCHSTRLSQTQYSCPRVTEEDKLLFENTQLKYQLHQLDEEFKMYKLKQRQMKTGQGFSGEICFQLQNLRKLQTLNKQLEQELLQKVKDIEEMKKSINLTKQQELQIECKEYHSECLRLRKQIQQLNQLLNYKLNGVNLKDLYEDLEKRLKKLQVETKQQQQLIQQLQSDITKYKNQIEKLELENKHLDRENKKQLLLISQVQVPQQNKFKNRLQIYRDEVEITKLQAKIMDLQQQLSNQQNYKEQYIQQLIKIINEKDDQLQAYELSNPNLIIKQATETQQLILDQKYQQCVQNIQSEKSIQDEIISDMPSQLNLLRQPSIRKKQHVIDYQKSFQIEMTSINGFEEDSPLNEQEEDDDSTNKKEFKIQKLPKVNYYEVKTIGQKLKFQFQLKSIPLIYLDQLLDYYDDSEITIEEIIDILSKEPFMMDDEREKLLVARYLVEDNTQDYVLHSLKNSNSISIIKSVLKQLLGKYELFSISEKKNIEQNLKQIFIKHQYKIQDTLSQLAIKKNYSKQGECDNSDYEATLRFCEIQLQPRSIEYMEMINYNLGKNLDRINYKILIQYFCNTQS</sequence>
<organism evidence="2 3">
    <name type="scientific">Paramecium pentaurelia</name>
    <dbReference type="NCBI Taxonomy" id="43138"/>
    <lineage>
        <taxon>Eukaryota</taxon>
        <taxon>Sar</taxon>
        <taxon>Alveolata</taxon>
        <taxon>Ciliophora</taxon>
        <taxon>Intramacronucleata</taxon>
        <taxon>Oligohymenophorea</taxon>
        <taxon>Peniculida</taxon>
        <taxon>Parameciidae</taxon>
        <taxon>Paramecium</taxon>
    </lineage>
</organism>
<evidence type="ECO:0000256" key="1">
    <source>
        <dbReference type="SAM" id="Coils"/>
    </source>
</evidence>
<dbReference type="OrthoDB" id="305020at2759"/>
<keyword evidence="1" id="KW-0175">Coiled coil</keyword>